<dbReference type="RefSeq" id="WP_093839280.1">
    <property type="nucleotide sequence ID" value="NZ_FOLM01000007.1"/>
</dbReference>
<dbReference type="STRING" id="910347.SAMN05421773_107170"/>
<feature type="compositionally biased region" description="Basic residues" evidence="1">
    <location>
        <begin position="75"/>
        <end position="95"/>
    </location>
</feature>
<gene>
    <name evidence="2" type="ORF">SAMN05421773_107170</name>
</gene>
<dbReference type="AlphaFoldDB" id="A0A1I1N193"/>
<evidence type="ECO:0000256" key="1">
    <source>
        <dbReference type="SAM" id="MobiDB-lite"/>
    </source>
</evidence>
<organism evidence="2 3">
    <name type="scientific">Streptomyces aidingensis</name>
    <dbReference type="NCBI Taxonomy" id="910347"/>
    <lineage>
        <taxon>Bacteria</taxon>
        <taxon>Bacillati</taxon>
        <taxon>Actinomycetota</taxon>
        <taxon>Actinomycetes</taxon>
        <taxon>Kitasatosporales</taxon>
        <taxon>Streptomycetaceae</taxon>
        <taxon>Streptomyces</taxon>
    </lineage>
</organism>
<dbReference type="Proteomes" id="UP000199207">
    <property type="component" value="Unassembled WGS sequence"/>
</dbReference>
<dbReference type="EMBL" id="FOLM01000007">
    <property type="protein sequence ID" value="SFC91106.1"/>
    <property type="molecule type" value="Genomic_DNA"/>
</dbReference>
<reference evidence="2 3" key="1">
    <citation type="submission" date="2016-10" db="EMBL/GenBank/DDBJ databases">
        <authorList>
            <person name="de Groot N.N."/>
        </authorList>
    </citation>
    <scope>NUCLEOTIDE SEQUENCE [LARGE SCALE GENOMIC DNA]</scope>
    <source>
        <strain evidence="2 3">CGMCC 4.5739</strain>
    </source>
</reference>
<evidence type="ECO:0000313" key="3">
    <source>
        <dbReference type="Proteomes" id="UP000199207"/>
    </source>
</evidence>
<accession>A0A1I1N193</accession>
<name>A0A1I1N193_9ACTN</name>
<feature type="region of interest" description="Disordered" evidence="1">
    <location>
        <begin position="34"/>
        <end position="103"/>
    </location>
</feature>
<dbReference type="OrthoDB" id="3865512at2"/>
<proteinExistence type="predicted"/>
<protein>
    <submittedName>
        <fullName evidence="2">Uncharacterized protein</fullName>
    </submittedName>
</protein>
<feature type="compositionally biased region" description="Basic and acidic residues" evidence="1">
    <location>
        <begin position="40"/>
        <end position="49"/>
    </location>
</feature>
<keyword evidence="3" id="KW-1185">Reference proteome</keyword>
<sequence length="103" mass="11851">MGNEPRGQDGPHRDEWDDLVLDENFVRGAEVSEPTARTRMLSERWKREAPAPQPWRADSPPAGWVHGGQAGRKAQQGRKPKKRRRGLRNWFRRRGNRGEGGED</sequence>
<evidence type="ECO:0000313" key="2">
    <source>
        <dbReference type="EMBL" id="SFC91106.1"/>
    </source>
</evidence>